<evidence type="ECO:0000313" key="2">
    <source>
        <dbReference type="Proteomes" id="UP000650833"/>
    </source>
</evidence>
<evidence type="ECO:0000313" key="1">
    <source>
        <dbReference type="EMBL" id="KAG2202244.1"/>
    </source>
</evidence>
<organism evidence="1 2">
    <name type="scientific">Mucor plumbeus</name>
    <dbReference type="NCBI Taxonomy" id="97098"/>
    <lineage>
        <taxon>Eukaryota</taxon>
        <taxon>Fungi</taxon>
        <taxon>Fungi incertae sedis</taxon>
        <taxon>Mucoromycota</taxon>
        <taxon>Mucoromycotina</taxon>
        <taxon>Mucoromycetes</taxon>
        <taxon>Mucorales</taxon>
        <taxon>Mucorineae</taxon>
        <taxon>Mucoraceae</taxon>
        <taxon>Mucor</taxon>
    </lineage>
</organism>
<dbReference type="AlphaFoldDB" id="A0A8H7R0I8"/>
<keyword evidence="2" id="KW-1185">Reference proteome</keyword>
<comment type="caution">
    <text evidence="1">The sequence shown here is derived from an EMBL/GenBank/DDBJ whole genome shotgun (WGS) entry which is preliminary data.</text>
</comment>
<name>A0A8H7R0I8_9FUNG</name>
<dbReference type="OrthoDB" id="2441332at2759"/>
<dbReference type="Proteomes" id="UP000650833">
    <property type="component" value="Unassembled WGS sequence"/>
</dbReference>
<proteinExistence type="predicted"/>
<protein>
    <submittedName>
        <fullName evidence="1">Uncharacterized protein</fullName>
    </submittedName>
</protein>
<reference evidence="1" key="1">
    <citation type="submission" date="2020-12" db="EMBL/GenBank/DDBJ databases">
        <title>Metabolic potential, ecology and presence of endohyphal bacteria is reflected in genomic diversity of Mucoromycotina.</title>
        <authorList>
            <person name="Muszewska A."/>
            <person name="Okrasinska A."/>
            <person name="Steczkiewicz K."/>
            <person name="Drgas O."/>
            <person name="Orlowska M."/>
            <person name="Perlinska-Lenart U."/>
            <person name="Aleksandrzak-Piekarczyk T."/>
            <person name="Szatraj K."/>
            <person name="Zielenkiewicz U."/>
            <person name="Pilsyk S."/>
            <person name="Malc E."/>
            <person name="Mieczkowski P."/>
            <person name="Kruszewska J.S."/>
            <person name="Biernat P."/>
            <person name="Pawlowska J."/>
        </authorList>
    </citation>
    <scope>NUCLEOTIDE SEQUENCE</scope>
    <source>
        <strain evidence="1">CBS 226.32</strain>
    </source>
</reference>
<dbReference type="EMBL" id="JAEPRC010000262">
    <property type="protein sequence ID" value="KAG2202244.1"/>
    <property type="molecule type" value="Genomic_DNA"/>
</dbReference>
<accession>A0A8H7R0I8</accession>
<gene>
    <name evidence="1" type="ORF">INT46_009681</name>
</gene>
<sequence length="245" mass="27947">MKSLNTKEHLKPVDDEVMNACQKIHYLLNDDDIDRDGAEEAVDKIKLSSLNKSVKIALKIISSMLFKLVDNHKSNNQTQALPSDGQIMIPDLTLFIEVNSTTNYELFFVEVKRKGKYQNNNLENDLVKLGKEMHTALNKLMKKRVRNPEVVGLLIEDTKAIAYKMTLKYEGLYQMIEISQFNFARDNTDDILLIPAIIEKLSQIKEIILATISNLYQCINGDEELVDLTSYTRQACKTPVPIPVE</sequence>